<organism evidence="6 7">
    <name type="scientific">Candidatus Egerieimonas intestinavium</name>
    <dbReference type="NCBI Taxonomy" id="2840777"/>
    <lineage>
        <taxon>Bacteria</taxon>
        <taxon>Bacillati</taxon>
        <taxon>Bacillota</taxon>
        <taxon>Clostridia</taxon>
        <taxon>Lachnospirales</taxon>
        <taxon>Lachnospiraceae</taxon>
        <taxon>Lachnospiraceae incertae sedis</taxon>
        <taxon>Candidatus Egerieimonas</taxon>
    </lineage>
</organism>
<dbReference type="GO" id="GO:0016787">
    <property type="term" value="F:hydrolase activity"/>
    <property type="evidence" value="ECO:0007669"/>
    <property type="project" value="UniProtKB-KW"/>
</dbReference>
<dbReference type="Gene3D" id="3.60.15.10">
    <property type="entry name" value="Ribonuclease Z/Hydroxyacylglutathione hydrolase-like"/>
    <property type="match status" value="1"/>
</dbReference>
<feature type="domain" description="Metallo-beta-lactamase" evidence="5">
    <location>
        <begin position="15"/>
        <end position="193"/>
    </location>
</feature>
<dbReference type="PANTHER" id="PTHR46233:SF3">
    <property type="entry name" value="HYDROXYACYLGLUTATHIONE HYDROLASE GLOC"/>
    <property type="match status" value="1"/>
</dbReference>
<protein>
    <submittedName>
        <fullName evidence="6">MBL fold metallo-hydrolase</fullName>
    </submittedName>
</protein>
<evidence type="ECO:0000256" key="3">
    <source>
        <dbReference type="ARBA" id="ARBA00022801"/>
    </source>
</evidence>
<reference evidence="6" key="1">
    <citation type="submission" date="2020-10" db="EMBL/GenBank/DDBJ databases">
        <authorList>
            <person name="Gilroy R."/>
        </authorList>
    </citation>
    <scope>NUCLEOTIDE SEQUENCE</scope>
    <source>
        <strain evidence="6">ChiSxjej1B13-7041</strain>
    </source>
</reference>
<gene>
    <name evidence="6" type="ORF">IAB98_00345</name>
</gene>
<dbReference type="EMBL" id="DVHU01000004">
    <property type="protein sequence ID" value="HIR91853.1"/>
    <property type="molecule type" value="Genomic_DNA"/>
</dbReference>
<comment type="caution">
    <text evidence="6">The sequence shown here is derived from an EMBL/GenBank/DDBJ whole genome shotgun (WGS) entry which is preliminary data.</text>
</comment>
<accession>A0A9D1EH28</accession>
<evidence type="ECO:0000313" key="7">
    <source>
        <dbReference type="Proteomes" id="UP000886841"/>
    </source>
</evidence>
<evidence type="ECO:0000256" key="4">
    <source>
        <dbReference type="ARBA" id="ARBA00022833"/>
    </source>
</evidence>
<keyword evidence="3" id="KW-0378">Hydrolase</keyword>
<keyword evidence="2" id="KW-0479">Metal-binding</keyword>
<reference evidence="6" key="2">
    <citation type="journal article" date="2021" name="PeerJ">
        <title>Extensive microbial diversity within the chicken gut microbiome revealed by metagenomics and culture.</title>
        <authorList>
            <person name="Gilroy R."/>
            <person name="Ravi A."/>
            <person name="Getino M."/>
            <person name="Pursley I."/>
            <person name="Horton D.L."/>
            <person name="Alikhan N.F."/>
            <person name="Baker D."/>
            <person name="Gharbi K."/>
            <person name="Hall N."/>
            <person name="Watson M."/>
            <person name="Adriaenssens E.M."/>
            <person name="Foster-Nyarko E."/>
            <person name="Jarju S."/>
            <person name="Secka A."/>
            <person name="Antonio M."/>
            <person name="Oren A."/>
            <person name="Chaudhuri R.R."/>
            <person name="La Ragione R."/>
            <person name="Hildebrand F."/>
            <person name="Pallen M.J."/>
        </authorList>
    </citation>
    <scope>NUCLEOTIDE SEQUENCE</scope>
    <source>
        <strain evidence="6">ChiSxjej1B13-7041</strain>
    </source>
</reference>
<evidence type="ECO:0000259" key="5">
    <source>
        <dbReference type="SMART" id="SM00849"/>
    </source>
</evidence>
<dbReference type="InterPro" id="IPR001279">
    <property type="entry name" value="Metallo-B-lactamas"/>
</dbReference>
<dbReference type="SUPFAM" id="SSF56281">
    <property type="entry name" value="Metallo-hydrolase/oxidoreductase"/>
    <property type="match status" value="1"/>
</dbReference>
<keyword evidence="4" id="KW-0862">Zinc</keyword>
<dbReference type="SMART" id="SM00849">
    <property type="entry name" value="Lactamase_B"/>
    <property type="match status" value="1"/>
</dbReference>
<evidence type="ECO:0000313" key="6">
    <source>
        <dbReference type="EMBL" id="HIR91853.1"/>
    </source>
</evidence>
<dbReference type="InterPro" id="IPR051453">
    <property type="entry name" value="MBL_Glyoxalase_II"/>
</dbReference>
<dbReference type="Pfam" id="PF00753">
    <property type="entry name" value="Lactamase_B"/>
    <property type="match status" value="1"/>
</dbReference>
<dbReference type="CDD" id="cd06262">
    <property type="entry name" value="metallo-hydrolase-like_MBL-fold"/>
    <property type="match status" value="1"/>
</dbReference>
<evidence type="ECO:0000256" key="1">
    <source>
        <dbReference type="ARBA" id="ARBA00001947"/>
    </source>
</evidence>
<dbReference type="PANTHER" id="PTHR46233">
    <property type="entry name" value="HYDROXYACYLGLUTATHIONE HYDROLASE GLOC"/>
    <property type="match status" value="1"/>
</dbReference>
<dbReference type="InterPro" id="IPR036866">
    <property type="entry name" value="RibonucZ/Hydroxyglut_hydro"/>
</dbReference>
<sequence length="209" mass="23234">MKKMNIVSLLLGMVQTNCYLLQNQETKEVLIVDPADAADRIQQKLREMGGRAAAILLTHGHFDHMMAAGELKERLEIPIYACRQEERLLADSSLNLSGSWASPCTLRADELLEEGQELTLAGFSLQVLHTPGHTEGSCCYYFPQEDVLISGDTLFEGSVGRTDFPTSSGGDMMRSLHRLLEELPEETRVFPGHGGETTIGYEKRYNPFA</sequence>
<dbReference type="Proteomes" id="UP000886841">
    <property type="component" value="Unassembled WGS sequence"/>
</dbReference>
<evidence type="ECO:0000256" key="2">
    <source>
        <dbReference type="ARBA" id="ARBA00022723"/>
    </source>
</evidence>
<dbReference type="GO" id="GO:0046872">
    <property type="term" value="F:metal ion binding"/>
    <property type="evidence" value="ECO:0007669"/>
    <property type="project" value="UniProtKB-KW"/>
</dbReference>
<name>A0A9D1EH28_9FIRM</name>
<dbReference type="AlphaFoldDB" id="A0A9D1EH28"/>
<comment type="cofactor">
    <cofactor evidence="1">
        <name>Zn(2+)</name>
        <dbReference type="ChEBI" id="CHEBI:29105"/>
    </cofactor>
</comment>
<proteinExistence type="predicted"/>